<dbReference type="RefSeq" id="WP_098075651.1">
    <property type="nucleotide sequence ID" value="NZ_PDEQ01000005.1"/>
</dbReference>
<keyword evidence="5" id="KW-1185">Reference proteome</keyword>
<dbReference type="SUPFAM" id="SSF53335">
    <property type="entry name" value="S-adenosyl-L-methionine-dependent methyltransferases"/>
    <property type="match status" value="1"/>
</dbReference>
<keyword evidence="1 4" id="KW-0489">Methyltransferase</keyword>
<dbReference type="AlphaFoldDB" id="A0A2A8CWD6"/>
<dbReference type="GO" id="GO:0032259">
    <property type="term" value="P:methylation"/>
    <property type="evidence" value="ECO:0007669"/>
    <property type="project" value="UniProtKB-KW"/>
</dbReference>
<gene>
    <name evidence="4" type="ORF">CRI94_10410</name>
</gene>
<evidence type="ECO:0000256" key="1">
    <source>
        <dbReference type="ARBA" id="ARBA00022603"/>
    </source>
</evidence>
<dbReference type="CDD" id="cd02440">
    <property type="entry name" value="AdoMet_MTases"/>
    <property type="match status" value="1"/>
</dbReference>
<dbReference type="OrthoDB" id="9799672at2"/>
<dbReference type="PROSITE" id="PS51682">
    <property type="entry name" value="SAM_OMT_I"/>
    <property type="match status" value="1"/>
</dbReference>
<dbReference type="Proteomes" id="UP000220102">
    <property type="component" value="Unassembled WGS sequence"/>
</dbReference>
<dbReference type="EMBL" id="PDEQ01000005">
    <property type="protein sequence ID" value="PEN13059.1"/>
    <property type="molecule type" value="Genomic_DNA"/>
</dbReference>
<dbReference type="Pfam" id="PF01596">
    <property type="entry name" value="Methyltransf_3"/>
    <property type="match status" value="1"/>
</dbReference>
<name>A0A2A8CWD6_9BACT</name>
<reference evidence="4 5" key="1">
    <citation type="submission" date="2017-10" db="EMBL/GenBank/DDBJ databases">
        <title>Draft genome of Longibacter Salinarum.</title>
        <authorList>
            <person name="Goh K.M."/>
            <person name="Shamsir M.S."/>
            <person name="Lim S.W."/>
        </authorList>
    </citation>
    <scope>NUCLEOTIDE SEQUENCE [LARGE SCALE GENOMIC DNA]</scope>
    <source>
        <strain evidence="4 5">KCTC 52045</strain>
    </source>
</reference>
<proteinExistence type="predicted"/>
<accession>A0A2A8CWD6</accession>
<evidence type="ECO:0000313" key="5">
    <source>
        <dbReference type="Proteomes" id="UP000220102"/>
    </source>
</evidence>
<dbReference type="PANTHER" id="PTHR10509">
    <property type="entry name" value="O-METHYLTRANSFERASE-RELATED"/>
    <property type="match status" value="1"/>
</dbReference>
<evidence type="ECO:0000256" key="3">
    <source>
        <dbReference type="ARBA" id="ARBA00022691"/>
    </source>
</evidence>
<dbReference type="PANTHER" id="PTHR10509:SF14">
    <property type="entry name" value="CAFFEOYL-COA O-METHYLTRANSFERASE 3-RELATED"/>
    <property type="match status" value="1"/>
</dbReference>
<dbReference type="GO" id="GO:0008757">
    <property type="term" value="F:S-adenosylmethionine-dependent methyltransferase activity"/>
    <property type="evidence" value="ECO:0007669"/>
    <property type="project" value="TreeGrafter"/>
</dbReference>
<evidence type="ECO:0000256" key="2">
    <source>
        <dbReference type="ARBA" id="ARBA00022679"/>
    </source>
</evidence>
<organism evidence="4 5">
    <name type="scientific">Longibacter salinarum</name>
    <dbReference type="NCBI Taxonomy" id="1850348"/>
    <lineage>
        <taxon>Bacteria</taxon>
        <taxon>Pseudomonadati</taxon>
        <taxon>Rhodothermota</taxon>
        <taxon>Rhodothermia</taxon>
        <taxon>Rhodothermales</taxon>
        <taxon>Salisaetaceae</taxon>
        <taxon>Longibacter</taxon>
    </lineage>
</organism>
<dbReference type="InterPro" id="IPR029063">
    <property type="entry name" value="SAM-dependent_MTases_sf"/>
</dbReference>
<keyword evidence="3" id="KW-0949">S-adenosyl-L-methionine</keyword>
<keyword evidence="2 4" id="KW-0808">Transferase</keyword>
<sequence>MSNKSIGLPDDLQEYMLDVSLRESEVMRKLRVETMSHPQSEMQIAPEQAQFFQLLLRLMNARRTLEVGVFTGYSALAAAEAIPSDGHVTALDISEEYTNVARRYWEEAGVADKIDLRIAPALDSLDVLLEKENAAETYDFAFIDADKINYPTYYELCLRLVRPGGLVVLDNTFRDGRVAHPEIEEESVQVVHDLNTAIHADDRVDVSMLPLADGVTLARKRS</sequence>
<evidence type="ECO:0000313" key="4">
    <source>
        <dbReference type="EMBL" id="PEN13059.1"/>
    </source>
</evidence>
<dbReference type="InterPro" id="IPR002935">
    <property type="entry name" value="SAM_O-MeTrfase"/>
</dbReference>
<dbReference type="GO" id="GO:0008171">
    <property type="term" value="F:O-methyltransferase activity"/>
    <property type="evidence" value="ECO:0007669"/>
    <property type="project" value="InterPro"/>
</dbReference>
<protein>
    <submittedName>
        <fullName evidence="4">Methyltransferase</fullName>
    </submittedName>
</protein>
<dbReference type="InterPro" id="IPR050362">
    <property type="entry name" value="Cation-dep_OMT"/>
</dbReference>
<dbReference type="Gene3D" id="3.40.50.150">
    <property type="entry name" value="Vaccinia Virus protein VP39"/>
    <property type="match status" value="1"/>
</dbReference>
<comment type="caution">
    <text evidence="4">The sequence shown here is derived from an EMBL/GenBank/DDBJ whole genome shotgun (WGS) entry which is preliminary data.</text>
</comment>